<dbReference type="AlphaFoldDB" id="A0A350P5P8"/>
<name>A0A350P5P8_9ALTE</name>
<evidence type="ECO:0000313" key="1">
    <source>
        <dbReference type="EMBL" id="HAW76615.1"/>
    </source>
</evidence>
<dbReference type="Proteomes" id="UP000263517">
    <property type="component" value="Unassembled WGS sequence"/>
</dbReference>
<accession>A0A350P5P8</accession>
<reference evidence="1 2" key="1">
    <citation type="journal article" date="2018" name="Nat. Biotechnol.">
        <title>A standardized bacterial taxonomy based on genome phylogeny substantially revises the tree of life.</title>
        <authorList>
            <person name="Parks D.H."/>
            <person name="Chuvochina M."/>
            <person name="Waite D.W."/>
            <person name="Rinke C."/>
            <person name="Skarshewski A."/>
            <person name="Chaumeil P.A."/>
            <person name="Hugenholtz P."/>
        </authorList>
    </citation>
    <scope>NUCLEOTIDE SEQUENCE [LARGE SCALE GENOMIC DNA]</scope>
    <source>
        <strain evidence="1">UBA11978</strain>
    </source>
</reference>
<dbReference type="EMBL" id="DNAN01000459">
    <property type="protein sequence ID" value="HAW76615.1"/>
    <property type="molecule type" value="Genomic_DNA"/>
</dbReference>
<evidence type="ECO:0000313" key="2">
    <source>
        <dbReference type="Proteomes" id="UP000263517"/>
    </source>
</evidence>
<proteinExistence type="predicted"/>
<sequence>MYGKIFESIYEGSLYGHYEAIVTFQALIVLADADGLIDISPQALSGKTSIPLEIIRKGLKVLQQSDPHSRSPDEDGKRIVLLNEGREFGWRIVNYEYYRNLARRADKREKAAERQRKKRNRDAQVIEFKECHVPVTQPSRQFAHTDTDTDTDTNIINEQAWQEYEQHRKDLRAPNLTKRGRTMARNKLRRLSPEDQLACVERSISNGWRGLFPEKLSPKKKLSYAEQLAEDIRATDQ</sequence>
<gene>
    <name evidence="1" type="ORF">DCW74_12880</name>
</gene>
<comment type="caution">
    <text evidence="1">The sequence shown here is derived from an EMBL/GenBank/DDBJ whole genome shotgun (WGS) entry which is preliminary data.</text>
</comment>
<protein>
    <submittedName>
        <fullName evidence="1">Uncharacterized protein</fullName>
    </submittedName>
</protein>
<organism evidence="1 2">
    <name type="scientific">Alteromonas australica</name>
    <dbReference type="NCBI Taxonomy" id="589873"/>
    <lineage>
        <taxon>Bacteria</taxon>
        <taxon>Pseudomonadati</taxon>
        <taxon>Pseudomonadota</taxon>
        <taxon>Gammaproteobacteria</taxon>
        <taxon>Alteromonadales</taxon>
        <taxon>Alteromonadaceae</taxon>
        <taxon>Alteromonas/Salinimonas group</taxon>
        <taxon>Alteromonas</taxon>
    </lineage>
</organism>